<organism evidence="3 4">
    <name type="scientific">Salix udensis</name>
    <dbReference type="NCBI Taxonomy" id="889485"/>
    <lineage>
        <taxon>Eukaryota</taxon>
        <taxon>Viridiplantae</taxon>
        <taxon>Streptophyta</taxon>
        <taxon>Embryophyta</taxon>
        <taxon>Tracheophyta</taxon>
        <taxon>Spermatophyta</taxon>
        <taxon>Magnoliopsida</taxon>
        <taxon>eudicotyledons</taxon>
        <taxon>Gunneridae</taxon>
        <taxon>Pentapetalae</taxon>
        <taxon>rosids</taxon>
        <taxon>fabids</taxon>
        <taxon>Malpighiales</taxon>
        <taxon>Salicaceae</taxon>
        <taxon>Saliceae</taxon>
        <taxon>Salix</taxon>
    </lineage>
</organism>
<dbReference type="InterPro" id="IPR054476">
    <property type="entry name" value="Ltn1_N"/>
</dbReference>
<keyword evidence="1" id="KW-0479">Metal-binding</keyword>
<dbReference type="InterPro" id="IPR039795">
    <property type="entry name" value="LTN1/Rkr1"/>
</dbReference>
<comment type="subunit">
    <text evidence="1">Component of the ribosome quality control complex (RQC).</text>
</comment>
<dbReference type="Pfam" id="PF22958">
    <property type="entry name" value="Ltn1_1st"/>
    <property type="match status" value="1"/>
</dbReference>
<dbReference type="GO" id="GO:1990116">
    <property type="term" value="P:ribosome-associated ubiquitin-dependent protein catabolic process"/>
    <property type="evidence" value="ECO:0007669"/>
    <property type="project" value="UniProtKB-UniRule"/>
</dbReference>
<name>A0AAD6KED7_9ROSI</name>
<sequence>MSSDKVTALDELEEMHQQVISSSLLALATLLDVLSKTPAIRSATYSALKSFIKNIPDAFNEGNMKTLAAAILGAFQEKDPTCHSSMWDAILLFSKRFPDSWTSFNVQKTAINRLWHFLRNGCFGSQQVSYPALVILLDILPPKAISGEKFFTDFFQNLWDGRNPSNATNPDRLAFFYALKECFLWGLCNASRICDDSDSTHHFQVSLVDNILVKLLWQEYLFSVSLKNQYGVISEAPGNSLEHGNLPFHHKAVEPLKIKYSRSYFQELGKLGPMLAKSFPLIRSLDTPDGVRLLSVAVSLFGPQKIVQELHIYNEANSSYPDHKDKELQPELFMQVFKGTFVPWCLLEYNSSTSARLDLLLALLNDEYFSAQWQMILSYAINQEKSQSEPGPQDVHYLDLLAMLLEKARTEIAKRKMNNDLIHQFWSTPDEWQHELLESAAVAVACSPSPHVSSAQFLCAVLGGSSKDNCISFVSRNAMVLIFTKAFKKLVAFGLESFFSVVRDSCALLVGGSTTFNVENESSINKIETAQFALKVLGGSFFCLNTVSNEIELVSGILTLVFIIGWENSLDTLEEDVLNDDLKEKIKGRLRFDESLNGFCSKMNDEFWKSLGIDNRKRLGSNLVHFIRSVIFKEDKLVLQKDWLVYTLEQFAVDIHATGNLKFVSLVDKLILKIGINRVIAGCVENSLSPPLKETTKEEITSRAWLAAEILCTWKWPGGSAVASFLPLLSAGCRSGNYPLQESLLDSIFNILLDGALVHGESGTHSSFNLWPAFGDELEKVEEPFLRALLSLLVNMFKENIWEGDKAIMTL</sequence>
<comment type="catalytic activity">
    <reaction evidence="1">
        <text>S-ubiquitinyl-[E2 ubiquitin-conjugating enzyme]-L-cysteine + [acceptor protein]-L-lysine = [E2 ubiquitin-conjugating enzyme]-L-cysteine + N(6)-ubiquitinyl-[acceptor protein]-L-lysine.</text>
        <dbReference type="EC" id="2.3.2.27"/>
    </reaction>
</comment>
<dbReference type="GO" id="GO:1990112">
    <property type="term" value="C:RQC complex"/>
    <property type="evidence" value="ECO:0007669"/>
    <property type="project" value="UniProtKB-UniRule"/>
</dbReference>
<keyword evidence="1" id="KW-0808">Transferase</keyword>
<gene>
    <name evidence="3" type="ORF">OIU84_026912</name>
</gene>
<dbReference type="GO" id="GO:0061630">
    <property type="term" value="F:ubiquitin protein ligase activity"/>
    <property type="evidence" value="ECO:0007669"/>
    <property type="project" value="UniProtKB-UniRule"/>
</dbReference>
<dbReference type="Proteomes" id="UP001162972">
    <property type="component" value="Chromosome 19"/>
</dbReference>
<dbReference type="GO" id="GO:0072344">
    <property type="term" value="P:rescue of stalled ribosome"/>
    <property type="evidence" value="ECO:0007669"/>
    <property type="project" value="UniProtKB-UniRule"/>
</dbReference>
<dbReference type="GO" id="GO:0008270">
    <property type="term" value="F:zinc ion binding"/>
    <property type="evidence" value="ECO:0007669"/>
    <property type="project" value="UniProtKB-KW"/>
</dbReference>
<dbReference type="InterPro" id="IPR016024">
    <property type="entry name" value="ARM-type_fold"/>
</dbReference>
<evidence type="ECO:0000256" key="1">
    <source>
        <dbReference type="RuleBase" id="RU367090"/>
    </source>
</evidence>
<comment type="pathway">
    <text evidence="1">Protein modification; protein ubiquitination.</text>
</comment>
<keyword evidence="1" id="KW-0863">Zinc-finger</keyword>
<comment type="function">
    <text evidence="1">E3 ubiquitin-protein ligase. Component of the ribosome quality control complex (RQC), a ribosome-associated complex that mediates ubiquitination and extraction of incompletely synthesized nascent chains for proteasomal degradation.</text>
</comment>
<accession>A0AAD6KED7</accession>
<dbReference type="SUPFAM" id="SSF48371">
    <property type="entry name" value="ARM repeat"/>
    <property type="match status" value="1"/>
</dbReference>
<dbReference type="EC" id="2.3.2.27" evidence="1"/>
<proteinExistence type="inferred from homology"/>
<keyword evidence="1" id="KW-0862">Zinc</keyword>
<evidence type="ECO:0000313" key="4">
    <source>
        <dbReference type="Proteomes" id="UP001162972"/>
    </source>
</evidence>
<reference evidence="3 4" key="1">
    <citation type="journal article" date="2023" name="Int. J. Mol. Sci.">
        <title>De Novo Assembly and Annotation of 11 Diverse Shrub Willow (Salix) Genomes Reveals Novel Gene Organization in Sex-Linked Regions.</title>
        <authorList>
            <person name="Hyden B."/>
            <person name="Feng K."/>
            <person name="Yates T.B."/>
            <person name="Jawdy S."/>
            <person name="Cereghino C."/>
            <person name="Smart L.B."/>
            <person name="Muchero W."/>
        </authorList>
    </citation>
    <scope>NUCLEOTIDE SEQUENCE [LARGE SCALE GENOMIC DNA]</scope>
    <source>
        <tissue evidence="3">Shoot tip</tissue>
    </source>
</reference>
<dbReference type="GO" id="GO:0043023">
    <property type="term" value="F:ribosomal large subunit binding"/>
    <property type="evidence" value="ECO:0007669"/>
    <property type="project" value="TreeGrafter"/>
</dbReference>
<evidence type="ECO:0000313" key="3">
    <source>
        <dbReference type="EMBL" id="KAJ6421877.1"/>
    </source>
</evidence>
<dbReference type="PANTHER" id="PTHR12389">
    <property type="entry name" value="ZINC FINGER PROTEIN 294"/>
    <property type="match status" value="1"/>
</dbReference>
<keyword evidence="1" id="KW-0833">Ubl conjugation pathway</keyword>
<comment type="caution">
    <text evidence="3">The sequence shown here is derived from an EMBL/GenBank/DDBJ whole genome shotgun (WGS) entry which is preliminary data.</text>
</comment>
<feature type="domain" description="E3 ubiquitin-protein ligase listerin N-terminal" evidence="2">
    <location>
        <begin position="35"/>
        <end position="139"/>
    </location>
</feature>
<dbReference type="AlphaFoldDB" id="A0AAD6KED7"/>
<comment type="similarity">
    <text evidence="1">Belongs to the LTN1 family.</text>
</comment>
<keyword evidence="4" id="KW-1185">Reference proteome</keyword>
<evidence type="ECO:0000259" key="2">
    <source>
        <dbReference type="Pfam" id="PF22958"/>
    </source>
</evidence>
<dbReference type="GO" id="GO:0005829">
    <property type="term" value="C:cytosol"/>
    <property type="evidence" value="ECO:0007669"/>
    <property type="project" value="UniProtKB-UniRule"/>
</dbReference>
<dbReference type="EMBL" id="JAPFFJ010000007">
    <property type="protein sequence ID" value="KAJ6421877.1"/>
    <property type="molecule type" value="Genomic_DNA"/>
</dbReference>
<protein>
    <recommendedName>
        <fullName evidence="1">E3 ubiquitin-protein ligase listerin</fullName>
        <ecNumber evidence="1">2.3.2.27</ecNumber>
    </recommendedName>
    <alternativeName>
        <fullName evidence="1">RING-type E3 ubiquitin transferase listerin</fullName>
    </alternativeName>
</protein>
<dbReference type="PANTHER" id="PTHR12389:SF0">
    <property type="entry name" value="E3 UBIQUITIN-PROTEIN LIGASE LISTERIN"/>
    <property type="match status" value="1"/>
</dbReference>